<dbReference type="SUPFAM" id="SSF51161">
    <property type="entry name" value="Trimeric LpxA-like enzymes"/>
    <property type="match status" value="1"/>
</dbReference>
<feature type="region of interest" description="Disordered" evidence="1">
    <location>
        <begin position="1058"/>
        <end position="1084"/>
    </location>
</feature>
<proteinExistence type="predicted"/>
<dbReference type="Pfam" id="PF25547">
    <property type="entry name" value="WXG100_2"/>
    <property type="match status" value="1"/>
</dbReference>
<gene>
    <name evidence="3" type="ORF">ABZ510_23355</name>
</gene>
<dbReference type="Proteomes" id="UP001550628">
    <property type="component" value="Unassembled WGS sequence"/>
</dbReference>
<dbReference type="EMBL" id="JBEYBF010000017">
    <property type="protein sequence ID" value="MEU1954794.1"/>
    <property type="molecule type" value="Genomic_DNA"/>
</dbReference>
<feature type="compositionally biased region" description="Polar residues" evidence="1">
    <location>
        <begin position="916"/>
        <end position="927"/>
    </location>
</feature>
<feature type="compositionally biased region" description="Polar residues" evidence="1">
    <location>
        <begin position="950"/>
        <end position="976"/>
    </location>
</feature>
<feature type="region of interest" description="Disordered" evidence="1">
    <location>
        <begin position="1005"/>
        <end position="1037"/>
    </location>
</feature>
<accession>A0ABV2WV84</accession>
<dbReference type="PANTHER" id="PTHR43300">
    <property type="entry name" value="ACETYLTRANSFERASE"/>
    <property type="match status" value="1"/>
</dbReference>
<feature type="compositionally biased region" description="Low complexity" evidence="1">
    <location>
        <begin position="662"/>
        <end position="696"/>
    </location>
</feature>
<evidence type="ECO:0000259" key="2">
    <source>
        <dbReference type="Pfam" id="PF25547"/>
    </source>
</evidence>
<evidence type="ECO:0000256" key="1">
    <source>
        <dbReference type="SAM" id="MobiDB-lite"/>
    </source>
</evidence>
<keyword evidence="4" id="KW-1185">Reference proteome</keyword>
<comment type="caution">
    <text evidence="3">The sequence shown here is derived from an EMBL/GenBank/DDBJ whole genome shotgun (WGS) entry which is preliminary data.</text>
</comment>
<dbReference type="RefSeq" id="WP_356959048.1">
    <property type="nucleotide sequence ID" value="NZ_JBEYBD010000022.1"/>
</dbReference>
<feature type="compositionally biased region" description="Low complexity" evidence="1">
    <location>
        <begin position="381"/>
        <end position="401"/>
    </location>
</feature>
<evidence type="ECO:0000313" key="3">
    <source>
        <dbReference type="EMBL" id="MEU1954794.1"/>
    </source>
</evidence>
<feature type="compositionally biased region" description="Basic and acidic residues" evidence="1">
    <location>
        <begin position="534"/>
        <end position="574"/>
    </location>
</feature>
<dbReference type="InterPro" id="IPR057746">
    <property type="entry name" value="CpnT-like_N"/>
</dbReference>
<dbReference type="Gene3D" id="2.160.10.10">
    <property type="entry name" value="Hexapeptide repeat proteins"/>
    <property type="match status" value="1"/>
</dbReference>
<organism evidence="3 4">
    <name type="scientific">Nocardia rhamnosiphila</name>
    <dbReference type="NCBI Taxonomy" id="426716"/>
    <lineage>
        <taxon>Bacteria</taxon>
        <taxon>Bacillati</taxon>
        <taxon>Actinomycetota</taxon>
        <taxon>Actinomycetes</taxon>
        <taxon>Mycobacteriales</taxon>
        <taxon>Nocardiaceae</taxon>
        <taxon>Nocardia</taxon>
    </lineage>
</organism>
<reference evidence="3 4" key="1">
    <citation type="submission" date="2024-06" db="EMBL/GenBank/DDBJ databases">
        <title>The Natural Products Discovery Center: Release of the First 8490 Sequenced Strains for Exploring Actinobacteria Biosynthetic Diversity.</title>
        <authorList>
            <person name="Kalkreuter E."/>
            <person name="Kautsar S.A."/>
            <person name="Yang D."/>
            <person name="Bader C.D."/>
            <person name="Teijaro C.N."/>
            <person name="Fluegel L."/>
            <person name="Davis C.M."/>
            <person name="Simpson J.R."/>
            <person name="Lauterbach L."/>
            <person name="Steele A.D."/>
            <person name="Gui C."/>
            <person name="Meng S."/>
            <person name="Li G."/>
            <person name="Viehrig K."/>
            <person name="Ye F."/>
            <person name="Su P."/>
            <person name="Kiefer A.F."/>
            <person name="Nichols A."/>
            <person name="Cepeda A.J."/>
            <person name="Yan W."/>
            <person name="Fan B."/>
            <person name="Jiang Y."/>
            <person name="Adhikari A."/>
            <person name="Zheng C.-J."/>
            <person name="Schuster L."/>
            <person name="Cowan T.M."/>
            <person name="Smanski M.J."/>
            <person name="Chevrette M.G."/>
            <person name="De Carvalho L.P.S."/>
            <person name="Shen B."/>
        </authorList>
    </citation>
    <scope>NUCLEOTIDE SEQUENCE [LARGE SCALE GENOMIC DNA]</scope>
    <source>
        <strain evidence="3 4">NPDC019708</strain>
    </source>
</reference>
<feature type="region of interest" description="Disordered" evidence="1">
    <location>
        <begin position="372"/>
        <end position="507"/>
    </location>
</feature>
<feature type="compositionally biased region" description="Low complexity" evidence="1">
    <location>
        <begin position="928"/>
        <end position="941"/>
    </location>
</feature>
<evidence type="ECO:0000313" key="4">
    <source>
        <dbReference type="Proteomes" id="UP001550628"/>
    </source>
</evidence>
<name>A0ABV2WV84_9NOCA</name>
<feature type="region of interest" description="Disordered" evidence="1">
    <location>
        <begin position="532"/>
        <end position="583"/>
    </location>
</feature>
<dbReference type="InterPro" id="IPR050179">
    <property type="entry name" value="Trans_hexapeptide_repeat"/>
</dbReference>
<dbReference type="InterPro" id="IPR011004">
    <property type="entry name" value="Trimer_LpxA-like_sf"/>
</dbReference>
<feature type="domain" description="Outer membrane channel protein CpnT-like N-terminal" evidence="2">
    <location>
        <begin position="9"/>
        <end position="143"/>
    </location>
</feature>
<feature type="compositionally biased region" description="Gly residues" evidence="1">
    <location>
        <begin position="480"/>
        <end position="507"/>
    </location>
</feature>
<feature type="compositionally biased region" description="Polar residues" evidence="1">
    <location>
        <begin position="763"/>
        <end position="772"/>
    </location>
</feature>
<feature type="compositionally biased region" description="Polar residues" evidence="1">
    <location>
        <begin position="713"/>
        <end position="725"/>
    </location>
</feature>
<protein>
    <recommendedName>
        <fullName evidence="2">Outer membrane channel protein CpnT-like N-terminal domain-containing protein</fullName>
    </recommendedName>
</protein>
<sequence length="1199" mass="123034">MTLYLPEELRWLGWIAGAPWPDGDEDKAWEVARAWEEASKELTALLAKIDEARQATMAAYPAGAAREEMGGRFDELRTGEHSLEQIAEYMMTQYDSAFDMGTELQATKLTIILTLCWLAIEIAWAWLFPPTAPAVEAAAIVSTRSALKFIQDFVQKTITNIAARMGAPNLKHSPFWKNLVGAGRTAHWPTAKGWGVYISRAIEGAVVPMAINGSVQAGQIGQGKRHEFNGKEFGLSALGGAAGAVPAREFGKYLGEFIDKGLNKLPAKVVYNPAMGAFRGMFIGATADAFGAIFGNLATALASGADFSAFGNAAGWVGNIAQGGIVGGVRGGAAFNSYIPKGADGFSNPAGFRSDHWRGFAWRLPKYEGPGLFAPTPTPAPESSAGSSSDSSSNVTTDSSTNIPAPPPGMAPGDIALQNLNSTAAPNSAGGPTFGSGASGHGQAGLGGQFSGGDGQYGVNQQPTRLPGESGTFGPAAYGGASGSQTLGGFGSEGGSQGNYGGRYGEGGGGRFGNESNGGFYGGRDDDSSIFYGGRDDDSVYYGRDDDSTYGGRDDDSIFDGRDNDSTYGGRDDDSIFYGGRDNEQGFVAGGRYGGSGAPWTFVGNGGSMPQHAWFGGSDDGISIHNVRGDVYMSGGAGPPGTVSGGQFRTDSPTLGGGYQGQPGPSAGQQGPVNPTSQPSSAQQQFSSQSHQSQNQPAGPASRQPVPQPGLHDNSSATSIDSTPMTDPDASPVPPGGRDDIFGGPLDATGQPLRTEWFDTDSDATSVTSIETGSDLRSDNVSLSDFPLPPAGMYGPTTTPGIPGSSDWGAGSPRPAPGINQPGLPAPGASQSGPANFSRPFGLNGPAAPPTNFSRPFGGQNPPAPPSLQQNPQQRQEDSDAETIFETSSDGSISEVGFSGGPLGQPGQAPGLWQRPQFNQSETSFETSSDSASVYSADSAAQGGGPPIQSFWSDTASDSGRPPSQSMWSDNTSEMSFGSELAHRLGVPPGSREAYELFRDRYAESRTEHHGTHHGAHAISHSLGEGKDVRGKPRPQRWPMRVPYPILEFRGPEVVTDGWLPDGAVPKGGDDPADPGGGPAAPEPIVSPEAVVDPSASIGPGAEVQAGATVGKSAEIGAGAIIHGGAAVQEGAVVGEGAQIHAGVIVHPGAVVGAGAIVNEGAVILPGAVVPDGATVAAGEVVGGNPGTQSSEVDVPFRL</sequence>
<feature type="compositionally biased region" description="Gly residues" evidence="1">
    <location>
        <begin position="432"/>
        <end position="456"/>
    </location>
</feature>
<feature type="region of interest" description="Disordered" evidence="1">
    <location>
        <begin position="633"/>
        <end position="989"/>
    </location>
</feature>